<organism evidence="2 3">
    <name type="scientific">Streptomyces formicae</name>
    <dbReference type="NCBI Taxonomy" id="1616117"/>
    <lineage>
        <taxon>Bacteria</taxon>
        <taxon>Bacillati</taxon>
        <taxon>Actinomycetota</taxon>
        <taxon>Actinomycetes</taxon>
        <taxon>Kitasatosporales</taxon>
        <taxon>Streptomycetaceae</taxon>
        <taxon>Streptomyces</taxon>
    </lineage>
</organism>
<evidence type="ECO:0000313" key="2">
    <source>
        <dbReference type="EMBL" id="ATL25602.1"/>
    </source>
</evidence>
<evidence type="ECO:0000256" key="1">
    <source>
        <dbReference type="SAM" id="MobiDB-lite"/>
    </source>
</evidence>
<evidence type="ECO:0000313" key="3">
    <source>
        <dbReference type="Proteomes" id="UP000221011"/>
    </source>
</evidence>
<accession>A0A291Q1X8</accession>
<dbReference type="RefSeq" id="WP_098240694.1">
    <property type="nucleotide sequence ID" value="NZ_CP022685.1"/>
</dbReference>
<keyword evidence="3" id="KW-1185">Reference proteome</keyword>
<dbReference type="EMBL" id="CP022685">
    <property type="protein sequence ID" value="ATL25602.1"/>
    <property type="molecule type" value="Genomic_DNA"/>
</dbReference>
<proteinExistence type="predicted"/>
<feature type="compositionally biased region" description="Basic residues" evidence="1">
    <location>
        <begin position="141"/>
        <end position="150"/>
    </location>
</feature>
<dbReference type="SUPFAM" id="SSF48452">
    <property type="entry name" value="TPR-like"/>
    <property type="match status" value="2"/>
</dbReference>
<reference evidence="2 3" key="1">
    <citation type="submission" date="2017-08" db="EMBL/GenBank/DDBJ databases">
        <title>Complete Genome Sequence of Streptomyces formicae KY5, the formicamycin producer.</title>
        <authorList>
            <person name="Holmes N.A."/>
            <person name="Devine R."/>
            <person name="Qin Z."/>
            <person name="Seipke R.F."/>
            <person name="Wilkinson B."/>
            <person name="Hutchings M.I."/>
        </authorList>
    </citation>
    <scope>NUCLEOTIDE SEQUENCE [LARGE SCALE GENOMIC DNA]</scope>
    <source>
        <strain evidence="2 3">KY5</strain>
    </source>
</reference>
<feature type="region of interest" description="Disordered" evidence="1">
    <location>
        <begin position="133"/>
        <end position="158"/>
    </location>
</feature>
<dbReference type="InterPro" id="IPR011990">
    <property type="entry name" value="TPR-like_helical_dom_sf"/>
</dbReference>
<name>A0A291Q1X8_9ACTN</name>
<dbReference type="Proteomes" id="UP000221011">
    <property type="component" value="Chromosome"/>
</dbReference>
<sequence>MARRDPNAQLAALLAEAGWSAGALARAINALGTTRGMVLRYSRASVASWLAGSRPSAPVPALAAQALTRRTGRRVIVEDTGLAQLPAPAQAAAVHPLEEADAVRRMTALCRDDTDPARRVFLTRTAYSPAAVALPDWPQKSRPHQPRSQRRATEADTQTLQDTARLFASLGNAHGGAHARSALAAYLADDASSLLSAPATETLHRQLLVGCAQLTHLLASMTADAGHPGLAQHYYRTALALAHEASHRPTYAITLRATSTLALRLGYLPTAARLAQAATDIAGSTVAPAAWSFLLSQRALTRAATSQSRLALADLDAAEHAHSRASIEPGAFSVYPRAGLDYQRAETFHALDQPVEALAAYQDAARHRAPAEHKLYALTQARLAESLLRIGHLEQACTHWHLFLDHYPHLRSAQADQVLAGLRRTLASFPRQPHATALRERAHSFTAPPGP</sequence>
<dbReference type="AlphaFoldDB" id="A0A291Q1X8"/>
<protein>
    <submittedName>
        <fullName evidence="2">Putative transcriptional regulator</fullName>
    </submittedName>
</protein>
<gene>
    <name evidence="2" type="ORF">KY5_0584c</name>
</gene>
<dbReference type="KEGG" id="sfk:KY5_0584c"/>